<evidence type="ECO:0000313" key="7">
    <source>
        <dbReference type="EMBL" id="OGM60435.1"/>
    </source>
</evidence>
<reference evidence="7 8" key="1">
    <citation type="journal article" date="2016" name="Nat. Commun.">
        <title>Thousands of microbial genomes shed light on interconnected biogeochemical processes in an aquifer system.</title>
        <authorList>
            <person name="Anantharaman K."/>
            <person name="Brown C.T."/>
            <person name="Hug L.A."/>
            <person name="Sharon I."/>
            <person name="Castelle C.J."/>
            <person name="Probst A.J."/>
            <person name="Thomas B.C."/>
            <person name="Singh A."/>
            <person name="Wilkins M.J."/>
            <person name="Karaoz U."/>
            <person name="Brodie E.L."/>
            <person name="Williams K.H."/>
            <person name="Hubbard S.S."/>
            <person name="Banfield J.F."/>
        </authorList>
    </citation>
    <scope>NUCLEOTIDE SEQUENCE [LARGE SCALE GENOMIC DNA]</scope>
</reference>
<organism evidence="7 8">
    <name type="scientific">Candidatus Woesebacteria bacterium RIFCSPLOWO2_01_FULL_39_10b</name>
    <dbReference type="NCBI Taxonomy" id="1802517"/>
    <lineage>
        <taxon>Bacteria</taxon>
        <taxon>Candidatus Woeseibacteriota</taxon>
    </lineage>
</organism>
<comment type="similarity">
    <text evidence="1">Belongs to the NusB family.</text>
</comment>
<keyword evidence="4" id="KW-0805">Transcription regulation</keyword>
<keyword evidence="2" id="KW-0889">Transcription antitermination</keyword>
<protein>
    <submittedName>
        <fullName evidence="7">Transcription antitermination factor NusB</fullName>
    </submittedName>
</protein>
<evidence type="ECO:0000256" key="5">
    <source>
        <dbReference type="ARBA" id="ARBA00023163"/>
    </source>
</evidence>
<dbReference type="Gene3D" id="1.10.940.10">
    <property type="entry name" value="NusB-like"/>
    <property type="match status" value="1"/>
</dbReference>
<dbReference type="Proteomes" id="UP000176404">
    <property type="component" value="Unassembled WGS sequence"/>
</dbReference>
<dbReference type="InterPro" id="IPR006027">
    <property type="entry name" value="NusB_RsmB_TIM44"/>
</dbReference>
<evidence type="ECO:0000256" key="3">
    <source>
        <dbReference type="ARBA" id="ARBA00022884"/>
    </source>
</evidence>
<evidence type="ECO:0000259" key="6">
    <source>
        <dbReference type="Pfam" id="PF01029"/>
    </source>
</evidence>
<evidence type="ECO:0000256" key="2">
    <source>
        <dbReference type="ARBA" id="ARBA00022814"/>
    </source>
</evidence>
<name>A0A1F8BAL9_9BACT</name>
<evidence type="ECO:0000256" key="1">
    <source>
        <dbReference type="ARBA" id="ARBA00005952"/>
    </source>
</evidence>
<gene>
    <name evidence="7" type="ORF">A2892_00175</name>
</gene>
<sequence length="121" mass="13898">MKTAKDPRHQKRRETVKALFGESFTHQDNLTDEAKKILKQKDLLDKKIQDAAPSWPIEKLNRIDLAILRLAVYEMENLDTPPKVIIDEAVEIAKEFGSENSFSFINGVLGTIYKSKVENRK</sequence>
<feature type="domain" description="NusB/RsmB/TIM44" evidence="6">
    <location>
        <begin position="26"/>
        <end position="114"/>
    </location>
</feature>
<dbReference type="SUPFAM" id="SSF48013">
    <property type="entry name" value="NusB-like"/>
    <property type="match status" value="1"/>
</dbReference>
<keyword evidence="5" id="KW-0804">Transcription</keyword>
<accession>A0A1F8BAL9</accession>
<dbReference type="Pfam" id="PF01029">
    <property type="entry name" value="NusB"/>
    <property type="match status" value="1"/>
</dbReference>
<dbReference type="GO" id="GO:0005829">
    <property type="term" value="C:cytosol"/>
    <property type="evidence" value="ECO:0007669"/>
    <property type="project" value="TreeGrafter"/>
</dbReference>
<dbReference type="GO" id="GO:0031564">
    <property type="term" value="P:transcription antitermination"/>
    <property type="evidence" value="ECO:0007669"/>
    <property type="project" value="UniProtKB-KW"/>
</dbReference>
<dbReference type="NCBIfam" id="TIGR01951">
    <property type="entry name" value="nusB"/>
    <property type="match status" value="1"/>
</dbReference>
<evidence type="ECO:0000313" key="8">
    <source>
        <dbReference type="Proteomes" id="UP000176404"/>
    </source>
</evidence>
<dbReference type="InterPro" id="IPR011605">
    <property type="entry name" value="NusB_fam"/>
</dbReference>
<dbReference type="PANTHER" id="PTHR11078:SF3">
    <property type="entry name" value="ANTITERMINATION NUSB DOMAIN-CONTAINING PROTEIN"/>
    <property type="match status" value="1"/>
</dbReference>
<keyword evidence="3" id="KW-0694">RNA-binding</keyword>
<dbReference type="GO" id="GO:0003723">
    <property type="term" value="F:RNA binding"/>
    <property type="evidence" value="ECO:0007669"/>
    <property type="project" value="UniProtKB-KW"/>
</dbReference>
<dbReference type="InterPro" id="IPR035926">
    <property type="entry name" value="NusB-like_sf"/>
</dbReference>
<dbReference type="STRING" id="1802517.A2892_00175"/>
<dbReference type="PANTHER" id="PTHR11078">
    <property type="entry name" value="N UTILIZATION SUBSTANCE PROTEIN B-RELATED"/>
    <property type="match status" value="1"/>
</dbReference>
<dbReference type="AlphaFoldDB" id="A0A1F8BAL9"/>
<proteinExistence type="inferred from homology"/>
<comment type="caution">
    <text evidence="7">The sequence shown here is derived from an EMBL/GenBank/DDBJ whole genome shotgun (WGS) entry which is preliminary data.</text>
</comment>
<evidence type="ECO:0000256" key="4">
    <source>
        <dbReference type="ARBA" id="ARBA00023015"/>
    </source>
</evidence>
<dbReference type="EMBL" id="MGHD01000004">
    <property type="protein sequence ID" value="OGM60435.1"/>
    <property type="molecule type" value="Genomic_DNA"/>
</dbReference>
<dbReference type="GO" id="GO:0006353">
    <property type="term" value="P:DNA-templated transcription termination"/>
    <property type="evidence" value="ECO:0007669"/>
    <property type="project" value="InterPro"/>
</dbReference>